<evidence type="ECO:0008006" key="3">
    <source>
        <dbReference type="Google" id="ProtNLM"/>
    </source>
</evidence>
<evidence type="ECO:0000313" key="2">
    <source>
        <dbReference type="Proteomes" id="UP001162156"/>
    </source>
</evidence>
<dbReference type="Proteomes" id="UP001162156">
    <property type="component" value="Unassembled WGS sequence"/>
</dbReference>
<evidence type="ECO:0000313" key="1">
    <source>
        <dbReference type="EMBL" id="KAJ8963606.1"/>
    </source>
</evidence>
<dbReference type="EMBL" id="JANEYF010001524">
    <property type="protein sequence ID" value="KAJ8963606.1"/>
    <property type="molecule type" value="Genomic_DNA"/>
</dbReference>
<comment type="caution">
    <text evidence="1">The sequence shown here is derived from an EMBL/GenBank/DDBJ whole genome shotgun (WGS) entry which is preliminary data.</text>
</comment>
<name>A0AAV8ZJL6_9CUCU</name>
<gene>
    <name evidence="1" type="ORF">NQ314_005506</name>
</gene>
<proteinExistence type="predicted"/>
<protein>
    <recommendedName>
        <fullName evidence="3">Homing endonuclease LAGLIDADG domain-containing protein</fullName>
    </recommendedName>
</protein>
<keyword evidence="2" id="KW-1185">Reference proteome</keyword>
<accession>A0AAV8ZJL6</accession>
<sequence>MNPGKRTWVYKTLKYLQMLLDIDEFKKHFAAFLYILELDEGTKKIREYIINYYGQNTQQWAYCYRAKCQINTNMHVESLHKVLKYHYLDGKKIKRLDKSLHALQKYIRDTTVERIRKLTIGKRHTTKI</sequence>
<dbReference type="AlphaFoldDB" id="A0AAV8ZJL6"/>
<organism evidence="1 2">
    <name type="scientific">Rhamnusium bicolor</name>
    <dbReference type="NCBI Taxonomy" id="1586634"/>
    <lineage>
        <taxon>Eukaryota</taxon>
        <taxon>Metazoa</taxon>
        <taxon>Ecdysozoa</taxon>
        <taxon>Arthropoda</taxon>
        <taxon>Hexapoda</taxon>
        <taxon>Insecta</taxon>
        <taxon>Pterygota</taxon>
        <taxon>Neoptera</taxon>
        <taxon>Endopterygota</taxon>
        <taxon>Coleoptera</taxon>
        <taxon>Polyphaga</taxon>
        <taxon>Cucujiformia</taxon>
        <taxon>Chrysomeloidea</taxon>
        <taxon>Cerambycidae</taxon>
        <taxon>Lepturinae</taxon>
        <taxon>Rhagiini</taxon>
        <taxon>Rhamnusium</taxon>
    </lineage>
</organism>
<reference evidence="1" key="1">
    <citation type="journal article" date="2023" name="Insect Mol. Biol.">
        <title>Genome sequencing provides insights into the evolution of gene families encoding plant cell wall-degrading enzymes in longhorned beetles.</title>
        <authorList>
            <person name="Shin N.R."/>
            <person name="Okamura Y."/>
            <person name="Kirsch R."/>
            <person name="Pauchet Y."/>
        </authorList>
    </citation>
    <scope>NUCLEOTIDE SEQUENCE</scope>
    <source>
        <strain evidence="1">RBIC_L_NR</strain>
    </source>
</reference>